<name>A0A1C3HMA2_SERMA</name>
<evidence type="ECO:0000313" key="1">
    <source>
        <dbReference type="EMBL" id="SAY46170.1"/>
    </source>
</evidence>
<dbReference type="EMBL" id="LT575490">
    <property type="protein sequence ID" value="SAY46170.1"/>
    <property type="molecule type" value="Genomic_DNA"/>
</dbReference>
<dbReference type="AlphaFoldDB" id="A0A1C3HMA2"/>
<accession>A0A1C3HMA2</accession>
<sequence>MLFCLHSGLGFSQPDKFPAGKFELNIGVRPSAPYSALQNYNADLTAQGSGPSFSVTVSRHHIIPFNMLRSFYNRVAERGRLRNLSGFLNTYSNNLYLYASSNGVDCGRLGNDLVDAGNLGLAQGYGMATAGGSNPALGFDTFEQFYAWLPGNLFIGPNNRSDDPHEGFETNAAVVVGAANFDIISRVYRDINLYLANNDDALLNSISVNLSRMSNRKSIYNLNPNDWEFVNGQYRLSNSKKSLRELAPSDNVKTSDECKDFTPTFMSTLSAVLMLHNKKIDI</sequence>
<proteinExistence type="predicted"/>
<gene>
    <name evidence="1" type="ORF">PWN146_04935</name>
</gene>
<organism evidence="1">
    <name type="scientific">Serratia marcescens</name>
    <dbReference type="NCBI Taxonomy" id="615"/>
    <lineage>
        <taxon>Bacteria</taxon>
        <taxon>Pseudomonadati</taxon>
        <taxon>Pseudomonadota</taxon>
        <taxon>Gammaproteobacteria</taxon>
        <taxon>Enterobacterales</taxon>
        <taxon>Yersiniaceae</taxon>
        <taxon>Serratia</taxon>
    </lineage>
</organism>
<protein>
    <submittedName>
        <fullName evidence="1">Uncharacterized protein</fullName>
    </submittedName>
</protein>
<reference evidence="1" key="1">
    <citation type="submission" date="2016-05" db="EMBL/GenBank/DDBJ databases">
        <authorList>
            <person name="Cock P.J.A."/>
            <person name="Cock P.J.A."/>
        </authorList>
    </citation>
    <scope>NUCLEOTIDE SEQUENCE</scope>
    <source>
        <strain evidence="1">PWN146_assembly</strain>
    </source>
</reference>